<keyword evidence="2" id="KW-0732">Signal</keyword>
<reference evidence="3 4" key="1">
    <citation type="submission" date="2018-08" db="EMBL/GenBank/DDBJ databases">
        <title>Microbacterium lemovicicum sp. nov., a bacterium isolated from a natural uranium-rich soil.</title>
        <authorList>
            <person name="ORTET P."/>
        </authorList>
    </citation>
    <scope>NUCLEOTIDE SEQUENCE [LARGE SCALE GENOMIC DNA]</scope>
    <source>
        <strain evidence="3 4">Viu22</strain>
    </source>
</reference>
<evidence type="ECO:0000313" key="4">
    <source>
        <dbReference type="Proteomes" id="UP000276888"/>
    </source>
</evidence>
<sequence>MSRIARTSALPVFALTAVLALAGCAGPAATTAPDEAAPQESASQESAAPATEAPDASGTTITGDGYSYTAPEGWEDAKDQAGATGADSLAADLTDTDGFSDNVNVIKSPAGEISADDVETLGVQELEGAGATDVQVLDRENVAGSESAHLTALFSSEGAEYRIDQYYLTNDGQTYVVTFSFSTTVEESQRTEVADSVLSTWTWA</sequence>
<dbReference type="PROSITE" id="PS51257">
    <property type="entry name" value="PROKAR_LIPOPROTEIN"/>
    <property type="match status" value="1"/>
</dbReference>
<dbReference type="Gene3D" id="3.40.1000.10">
    <property type="entry name" value="Mog1/PsbP, alpha/beta/alpha sandwich"/>
    <property type="match status" value="1"/>
</dbReference>
<accession>A0A3Q9J1F3</accession>
<protein>
    <recommendedName>
        <fullName evidence="5">PsbP C-terminal domain-containing protein</fullName>
    </recommendedName>
</protein>
<dbReference type="AlphaFoldDB" id="A0A3Q9J1F3"/>
<feature type="signal peptide" evidence="2">
    <location>
        <begin position="1"/>
        <end position="22"/>
    </location>
</feature>
<dbReference type="KEGG" id="mlv:CVS47_02535"/>
<feature type="compositionally biased region" description="Low complexity" evidence="1">
    <location>
        <begin position="29"/>
        <end position="54"/>
    </location>
</feature>
<dbReference type="OrthoDB" id="3748104at2"/>
<evidence type="ECO:0000256" key="2">
    <source>
        <dbReference type="SAM" id="SignalP"/>
    </source>
</evidence>
<feature type="chain" id="PRO_5038917766" description="PsbP C-terminal domain-containing protein" evidence="2">
    <location>
        <begin position="23"/>
        <end position="204"/>
    </location>
</feature>
<gene>
    <name evidence="3" type="ORF">CVS47_02535</name>
</gene>
<evidence type="ECO:0000313" key="3">
    <source>
        <dbReference type="EMBL" id="AZS37888.1"/>
    </source>
</evidence>
<evidence type="ECO:0000256" key="1">
    <source>
        <dbReference type="SAM" id="MobiDB-lite"/>
    </source>
</evidence>
<evidence type="ECO:0008006" key="5">
    <source>
        <dbReference type="Google" id="ProtNLM"/>
    </source>
</evidence>
<feature type="region of interest" description="Disordered" evidence="1">
    <location>
        <begin position="29"/>
        <end position="73"/>
    </location>
</feature>
<organism evidence="3 4">
    <name type="scientific">Microbacterium lemovicicum</name>
    <dbReference type="NCBI Taxonomy" id="1072463"/>
    <lineage>
        <taxon>Bacteria</taxon>
        <taxon>Bacillati</taxon>
        <taxon>Actinomycetota</taxon>
        <taxon>Actinomycetes</taxon>
        <taxon>Micrococcales</taxon>
        <taxon>Microbacteriaceae</taxon>
        <taxon>Microbacterium</taxon>
    </lineage>
</organism>
<name>A0A3Q9J1F3_9MICO</name>
<dbReference type="Proteomes" id="UP000276888">
    <property type="component" value="Chromosome"/>
</dbReference>
<proteinExistence type="predicted"/>
<dbReference type="RefSeq" id="WP_127096386.1">
    <property type="nucleotide sequence ID" value="NZ_CP031423.1"/>
</dbReference>
<dbReference type="EMBL" id="CP031423">
    <property type="protein sequence ID" value="AZS37888.1"/>
    <property type="molecule type" value="Genomic_DNA"/>
</dbReference>
<keyword evidence="4" id="KW-1185">Reference proteome</keyword>